<sequence>MRRKTANFPIGKTFSSWRPEEFSIPEPTQQTLTTLEWIGRAENLVLAGPSGTGKSHFTEALAHAAIEKDLRVSPCDDMTGRHCPRYRSRRCSTTTCGCRSRLWA</sequence>
<evidence type="ECO:0000313" key="3">
    <source>
        <dbReference type="Proteomes" id="UP001354649"/>
    </source>
</evidence>
<dbReference type="InterPro" id="IPR002611">
    <property type="entry name" value="IstB_ATP-bd"/>
</dbReference>
<keyword evidence="2" id="KW-0067">ATP-binding</keyword>
<organism evidence="2 3">
    <name type="scientific">Streptomyces antimycoticus</name>
    <dbReference type="NCBI Taxonomy" id="68175"/>
    <lineage>
        <taxon>Bacteria</taxon>
        <taxon>Bacillati</taxon>
        <taxon>Actinomycetota</taxon>
        <taxon>Actinomycetes</taxon>
        <taxon>Kitasatosporales</taxon>
        <taxon>Streptomycetaceae</taxon>
        <taxon>Streptomyces</taxon>
        <taxon>Streptomyces violaceusniger group</taxon>
    </lineage>
</organism>
<dbReference type="RefSeq" id="WP_197048991.1">
    <property type="nucleotide sequence ID" value="NZ_CP108856.1"/>
</dbReference>
<dbReference type="Gene3D" id="3.40.50.300">
    <property type="entry name" value="P-loop containing nucleotide triphosphate hydrolases"/>
    <property type="match status" value="1"/>
</dbReference>
<dbReference type="AlphaFoldDB" id="A0ABD5JS43"/>
<protein>
    <submittedName>
        <fullName evidence="2">ATP-binding protein</fullName>
    </submittedName>
</protein>
<name>A0ABD5JS43_9ACTN</name>
<feature type="domain" description="IstB-like ATP-binding" evidence="1">
    <location>
        <begin position="4"/>
        <end position="72"/>
    </location>
</feature>
<dbReference type="Proteomes" id="UP001354649">
    <property type="component" value="Unassembled WGS sequence"/>
</dbReference>
<proteinExistence type="predicted"/>
<comment type="caution">
    <text evidence="2">The sequence shown here is derived from an EMBL/GenBank/DDBJ whole genome shotgun (WGS) entry which is preliminary data.</text>
</comment>
<dbReference type="GO" id="GO:0005524">
    <property type="term" value="F:ATP binding"/>
    <property type="evidence" value="ECO:0007669"/>
    <property type="project" value="UniProtKB-KW"/>
</dbReference>
<evidence type="ECO:0000259" key="1">
    <source>
        <dbReference type="Pfam" id="PF01695"/>
    </source>
</evidence>
<gene>
    <name evidence="2" type="ORF">V2K49_44120</name>
</gene>
<evidence type="ECO:0000313" key="2">
    <source>
        <dbReference type="EMBL" id="MEE4589904.1"/>
    </source>
</evidence>
<dbReference type="GeneID" id="97435065"/>
<accession>A0ABD5JS43</accession>
<dbReference type="InterPro" id="IPR027417">
    <property type="entry name" value="P-loop_NTPase"/>
</dbReference>
<dbReference type="Pfam" id="PF01695">
    <property type="entry name" value="IstB_IS21"/>
    <property type="match status" value="1"/>
</dbReference>
<reference evidence="2 3" key="1">
    <citation type="submission" date="2023-11" db="EMBL/GenBank/DDBJ databases">
        <title>30 novel species of actinomycetes from the DSMZ collection.</title>
        <authorList>
            <person name="Nouioui I."/>
        </authorList>
    </citation>
    <scope>NUCLEOTIDE SEQUENCE [LARGE SCALE GENOMIC DNA]</scope>
    <source>
        <strain evidence="2 3">DSM 41602</strain>
    </source>
</reference>
<keyword evidence="2" id="KW-0547">Nucleotide-binding</keyword>
<dbReference type="SUPFAM" id="SSF52540">
    <property type="entry name" value="P-loop containing nucleoside triphosphate hydrolases"/>
    <property type="match status" value="1"/>
</dbReference>
<dbReference type="EMBL" id="JAZBJQ010000057">
    <property type="protein sequence ID" value="MEE4589904.1"/>
    <property type="molecule type" value="Genomic_DNA"/>
</dbReference>